<dbReference type="SUPFAM" id="SSF48576">
    <property type="entry name" value="Terpenoid synthases"/>
    <property type="match status" value="1"/>
</dbReference>
<dbReference type="SMART" id="SM00173">
    <property type="entry name" value="RAS"/>
    <property type="match status" value="1"/>
</dbReference>
<evidence type="ECO:0000256" key="9">
    <source>
        <dbReference type="SAM" id="Phobius"/>
    </source>
</evidence>
<keyword evidence="9" id="KW-1133">Transmembrane helix</keyword>
<keyword evidence="3" id="KW-0808">Transferase</keyword>
<dbReference type="GO" id="GO:0051996">
    <property type="term" value="F:squalene synthase [NAD(P)H] activity"/>
    <property type="evidence" value="ECO:0007669"/>
    <property type="project" value="InterPro"/>
</dbReference>
<dbReference type="InterPro" id="IPR017972">
    <property type="entry name" value="Cyt_P450_CS"/>
</dbReference>
<dbReference type="EMBL" id="CAJNIZ010018702">
    <property type="protein sequence ID" value="CAE7414498.1"/>
    <property type="molecule type" value="Genomic_DNA"/>
</dbReference>
<evidence type="ECO:0000256" key="8">
    <source>
        <dbReference type="SAM" id="MobiDB-lite"/>
    </source>
</evidence>
<dbReference type="SFLD" id="SFLDS00005">
    <property type="entry name" value="Isoprenoid_Synthase_Type_I"/>
    <property type="match status" value="1"/>
</dbReference>
<keyword evidence="6 7" id="KW-0408">Iron</keyword>
<dbReference type="SFLD" id="SFLDG01212">
    <property type="entry name" value="Phytoene_synthase_like"/>
    <property type="match status" value="1"/>
</dbReference>
<reference evidence="10" key="1">
    <citation type="submission" date="2021-02" db="EMBL/GenBank/DDBJ databases">
        <authorList>
            <person name="Dougan E. K."/>
            <person name="Rhodes N."/>
            <person name="Thang M."/>
            <person name="Chan C."/>
        </authorList>
    </citation>
    <scope>NUCLEOTIDE SEQUENCE</scope>
</reference>
<dbReference type="SMART" id="SM00175">
    <property type="entry name" value="RAB"/>
    <property type="match status" value="1"/>
</dbReference>
<feature type="transmembrane region" description="Helical" evidence="9">
    <location>
        <begin position="392"/>
        <end position="411"/>
    </location>
</feature>
<dbReference type="PROSITE" id="PS00086">
    <property type="entry name" value="CYTOCHROME_P450"/>
    <property type="match status" value="1"/>
</dbReference>
<dbReference type="InterPro" id="IPR008949">
    <property type="entry name" value="Isoprenoid_synthase_dom_sf"/>
</dbReference>
<accession>A0A812R1M1</accession>
<comment type="cofactor">
    <cofactor evidence="7">
        <name>heme</name>
        <dbReference type="ChEBI" id="CHEBI:30413"/>
    </cofactor>
</comment>
<feature type="compositionally biased region" description="Low complexity" evidence="8">
    <location>
        <begin position="276"/>
        <end position="286"/>
    </location>
</feature>
<dbReference type="GO" id="GO:0020037">
    <property type="term" value="F:heme binding"/>
    <property type="evidence" value="ECO:0007669"/>
    <property type="project" value="InterPro"/>
</dbReference>
<feature type="region of interest" description="Disordered" evidence="8">
    <location>
        <begin position="260"/>
        <end position="327"/>
    </location>
</feature>
<dbReference type="InterPro" id="IPR001806">
    <property type="entry name" value="Small_GTPase"/>
</dbReference>
<dbReference type="EC" id="2.5.1.32" evidence="2"/>
<dbReference type="PRINTS" id="PR00385">
    <property type="entry name" value="P450"/>
</dbReference>
<dbReference type="GO" id="GO:0005525">
    <property type="term" value="F:GTP binding"/>
    <property type="evidence" value="ECO:0007669"/>
    <property type="project" value="InterPro"/>
</dbReference>
<dbReference type="PANTHER" id="PTHR31480">
    <property type="entry name" value="BIFUNCTIONAL LYCOPENE CYCLASE/PHYTOENE SYNTHASE"/>
    <property type="match status" value="1"/>
</dbReference>
<gene>
    <name evidence="10" type="primary">CYP97B2</name>
    <name evidence="10" type="ORF">SPIL2461_LOCUS10220</name>
</gene>
<feature type="compositionally biased region" description="Basic and acidic residues" evidence="8">
    <location>
        <begin position="260"/>
        <end position="270"/>
    </location>
</feature>
<dbReference type="Pfam" id="PF00071">
    <property type="entry name" value="Ras"/>
    <property type="match status" value="1"/>
</dbReference>
<dbReference type="Gene3D" id="1.10.600.10">
    <property type="entry name" value="Farnesyl Diphosphate Synthase"/>
    <property type="match status" value="1"/>
</dbReference>
<sequence length="1526" mass="171628">MELELFSITVLGGSRCGKTTLINAFVNNYCPTVLEETASAPLYYKTLNVTSAGGEAAAPPQPAVIEIEDTFAAAHEKGQHVETFLRMDRSMYAEGDAVELLQGYDMPEVDEYRPLSNRRMAFMLVFDCSSEMSLKEAQDLHSALRMDIDSTLRPVVCLVANRLDADTSDGEHRRMAQRYAKDSNISYFELSAYDLKKVKQLFRSVLAEVYAKGDLWRHMQQRRKAFSRVEDIDKNEFDNENDREARKKAEEEEFTRLAREAAEAAQENKARTSRMARAAEAAQAEQRQADPQLRRASEVLPASKEQNLRTEEAPEPVLSGDEEVPPEPAVRATAIAPPAPTLTKPRLRWAGQVNKGSTSTNAPPLPPPSSPPAGADSQTASEDRFGLAGSRVWLAVYLQWMVTSIVFLLSWQVAMIAAAFLVFMGTHVLAVSATGGILLAVRRTRQRANRPSASLVVCKGQLLDKVENKKEQARKELPDKPEVKSVASPAYSKVPPVVDARDTEIDGWTFFARFSGALWETFIDVATSRSPREQKGWEYRKGIEGMSMGSMAYEMMTTSEDTEEFKELSKEYQSGYGVPFLNLSFRKITAATRDFSKDVGLAGPWLTLINVLQTIGVSGDLIDGIPVQNKWINIVRDNLDDFQKQDPEQGQRQAGDLMQNMIMGRMERITGAPMPVFLEGYGESEGIYKIVIGPRSVVVVSDPVVVKRILTSSPELYTKGILTEVLEPIMGRGLIPADPETWRQRRRAIVPGFHKKWLKDATEQMVECAVNLADDVERSISMSSSKVAEVNMEEKFTSASLDIIGKAIFHYDFGSTTHESPLIRAVYNLLREAERRAQSVVPYWNLPGASAVFRDQKDHSENLALVNAVLDELIRNALEDPPSEDQKLSFLQFLVITKGEDVTTRQLRDDLMTLLIAGHETTAAMLTWTLFELVKPENAHFLREVQEEVDSVLQGRNPTFEELTQLPALRACLIEALRLYPEPPLLIRRCIAGDDVPVGPLCTDVRSETVSFLPGQDIFISTWSLQRSETLWGKDANSFNPHRWKVNGNGLWQGYSPEKSSVYPDERASDYAFLPFGAGSRKCVGDNFALLEAEAVLVALVQRFDFKAPPDRKVEMTTGATIHTAGGLLMEVSKRTDQRAQSHSQGRQAVDMKGVVNMEKKLRGTVAQRIEPEALVVPTARELRMLFTAQKEDVRRLSPEPELFEALEKAYKQCQEVTKEYSKTFYLGSQLLDQDEQRVVWAIYNWCRSTDELVDGPEAANTTMADLEEWEERLNRIFQLEVPADGDPADLAMVDSIRKFSLIQRPFQDMVGGMAMDLVKERYATFYELEVYCYRVAGTVGIMTLPVLGFDPMQNFTEEMQEETIAAAMSLGVAFQLTNILRDVGEDARRGRIYVPLEDLARFGISEDEVLAASQAEDLLYHEQKWKDFMEFEMKRCEEEYEKAKAGIVGLSEVNRLGVMAALYVYGDILQRIRENGYDNLSRRAYVPFIDKVFLMGKAWLKCQELNKVAQDNIRSGKVFTRKKEH</sequence>
<dbReference type="Gene3D" id="3.40.50.300">
    <property type="entry name" value="P-loop containing nucleotide triphosphate hydrolases"/>
    <property type="match status" value="1"/>
</dbReference>
<keyword evidence="11" id="KW-1185">Reference proteome</keyword>
<dbReference type="PRINTS" id="PR00465">
    <property type="entry name" value="EP450IV"/>
</dbReference>
<evidence type="ECO:0000256" key="4">
    <source>
        <dbReference type="ARBA" id="ARBA00022723"/>
    </source>
</evidence>
<organism evidence="10 11">
    <name type="scientific">Symbiodinium pilosum</name>
    <name type="common">Dinoflagellate</name>
    <dbReference type="NCBI Taxonomy" id="2952"/>
    <lineage>
        <taxon>Eukaryota</taxon>
        <taxon>Sar</taxon>
        <taxon>Alveolata</taxon>
        <taxon>Dinophyceae</taxon>
        <taxon>Suessiales</taxon>
        <taxon>Symbiodiniaceae</taxon>
        <taxon>Symbiodinium</taxon>
    </lineage>
</organism>
<dbReference type="Pfam" id="PF00494">
    <property type="entry name" value="SQS_PSY"/>
    <property type="match status" value="1"/>
</dbReference>
<dbReference type="Gene3D" id="1.10.630.10">
    <property type="entry name" value="Cytochrome P450"/>
    <property type="match status" value="1"/>
</dbReference>
<keyword evidence="7" id="KW-0349">Heme</keyword>
<evidence type="ECO:0000313" key="11">
    <source>
        <dbReference type="Proteomes" id="UP000649617"/>
    </source>
</evidence>
<evidence type="ECO:0000256" key="1">
    <source>
        <dbReference type="ARBA" id="ARBA00001805"/>
    </source>
</evidence>
<dbReference type="InterPro" id="IPR033904">
    <property type="entry name" value="Trans_IPPS_HH"/>
</dbReference>
<proteinExistence type="predicted"/>
<dbReference type="CDD" id="cd00683">
    <property type="entry name" value="Trans_IPPS_HH"/>
    <property type="match status" value="1"/>
</dbReference>
<dbReference type="InterPro" id="IPR002060">
    <property type="entry name" value="Squ/phyt_synthse"/>
</dbReference>
<dbReference type="SUPFAM" id="SSF48264">
    <property type="entry name" value="Cytochrome P450"/>
    <property type="match status" value="1"/>
</dbReference>
<keyword evidence="5" id="KW-0125">Carotenoid biosynthesis</keyword>
<keyword evidence="9" id="KW-0812">Transmembrane</keyword>
<dbReference type="InterPro" id="IPR027417">
    <property type="entry name" value="P-loop_NTPase"/>
</dbReference>
<evidence type="ECO:0000256" key="7">
    <source>
        <dbReference type="PIRSR" id="PIRSR602403-1"/>
    </source>
</evidence>
<feature type="binding site" description="axial binding residue" evidence="7">
    <location>
        <position position="1083"/>
    </location>
    <ligand>
        <name>heme</name>
        <dbReference type="ChEBI" id="CHEBI:30413"/>
    </ligand>
    <ligandPart>
        <name>Fe</name>
        <dbReference type="ChEBI" id="CHEBI:18248"/>
    </ligandPart>
</feature>
<name>A0A812R1M1_SYMPI</name>
<feature type="transmembrane region" description="Helical" evidence="9">
    <location>
        <begin position="417"/>
        <end position="441"/>
    </location>
</feature>
<dbReference type="Pfam" id="PF00067">
    <property type="entry name" value="p450"/>
    <property type="match status" value="1"/>
</dbReference>
<dbReference type="GO" id="GO:0005506">
    <property type="term" value="F:iron ion binding"/>
    <property type="evidence" value="ECO:0007669"/>
    <property type="project" value="InterPro"/>
</dbReference>
<keyword evidence="4 7" id="KW-0479">Metal-binding</keyword>
<dbReference type="GO" id="GO:0004311">
    <property type="term" value="F:geranylgeranyl diphosphate synthase activity"/>
    <property type="evidence" value="ECO:0007669"/>
    <property type="project" value="InterPro"/>
</dbReference>
<dbReference type="InterPro" id="IPR001128">
    <property type="entry name" value="Cyt_P450"/>
</dbReference>
<comment type="catalytic activity">
    <reaction evidence="1">
        <text>2 (2E,6E,10E)-geranylgeranyl diphosphate = 15-cis-phytoene + 2 diphosphate</text>
        <dbReference type="Rhea" id="RHEA:34475"/>
        <dbReference type="ChEBI" id="CHEBI:27787"/>
        <dbReference type="ChEBI" id="CHEBI:33019"/>
        <dbReference type="ChEBI" id="CHEBI:58756"/>
        <dbReference type="EC" id="2.5.1.32"/>
    </reaction>
</comment>
<evidence type="ECO:0000256" key="3">
    <source>
        <dbReference type="ARBA" id="ARBA00022679"/>
    </source>
</evidence>
<dbReference type="GO" id="GO:0003924">
    <property type="term" value="F:GTPase activity"/>
    <property type="evidence" value="ECO:0007669"/>
    <property type="project" value="InterPro"/>
</dbReference>
<dbReference type="InterPro" id="IPR044843">
    <property type="entry name" value="Trans_IPPS_bact-type"/>
</dbReference>
<evidence type="ECO:0000256" key="5">
    <source>
        <dbReference type="ARBA" id="ARBA00022746"/>
    </source>
</evidence>
<dbReference type="PROSITE" id="PS01045">
    <property type="entry name" value="SQUALEN_PHYTOEN_SYN_2"/>
    <property type="match status" value="1"/>
</dbReference>
<evidence type="ECO:0000313" key="10">
    <source>
        <dbReference type="EMBL" id="CAE7414498.1"/>
    </source>
</evidence>
<dbReference type="SUPFAM" id="SSF52540">
    <property type="entry name" value="P-loop containing nucleoside triphosphate hydrolases"/>
    <property type="match status" value="1"/>
</dbReference>
<dbReference type="InterPro" id="IPR019845">
    <property type="entry name" value="Squalene/phytoene_synthase_CS"/>
</dbReference>
<feature type="region of interest" description="Disordered" evidence="8">
    <location>
        <begin position="353"/>
        <end position="382"/>
    </location>
</feature>
<dbReference type="GO" id="GO:0016705">
    <property type="term" value="F:oxidoreductase activity, acting on paired donors, with incorporation or reduction of molecular oxygen"/>
    <property type="evidence" value="ECO:0007669"/>
    <property type="project" value="InterPro"/>
</dbReference>
<keyword evidence="9" id="KW-0472">Membrane</keyword>
<dbReference type="PROSITE" id="PS51419">
    <property type="entry name" value="RAB"/>
    <property type="match status" value="1"/>
</dbReference>
<dbReference type="GO" id="GO:0004497">
    <property type="term" value="F:monooxygenase activity"/>
    <property type="evidence" value="ECO:0007669"/>
    <property type="project" value="InterPro"/>
</dbReference>
<dbReference type="OrthoDB" id="6600518at2759"/>
<dbReference type="GO" id="GO:0016117">
    <property type="term" value="P:carotenoid biosynthetic process"/>
    <property type="evidence" value="ECO:0007669"/>
    <property type="project" value="UniProtKB-KW"/>
</dbReference>
<comment type="caution">
    <text evidence="10">The sequence shown here is derived from an EMBL/GenBank/DDBJ whole genome shotgun (WGS) entry which is preliminary data.</text>
</comment>
<protein>
    <recommendedName>
        <fullName evidence="2">15-cis-phytoene synthase</fullName>
        <ecNumber evidence="2">2.5.1.32</ecNumber>
    </recommendedName>
</protein>
<evidence type="ECO:0000256" key="6">
    <source>
        <dbReference type="ARBA" id="ARBA00023004"/>
    </source>
</evidence>
<dbReference type="Proteomes" id="UP000649617">
    <property type="component" value="Unassembled WGS sequence"/>
</dbReference>
<evidence type="ECO:0000256" key="2">
    <source>
        <dbReference type="ARBA" id="ARBA00012396"/>
    </source>
</evidence>
<dbReference type="InterPro" id="IPR002403">
    <property type="entry name" value="Cyt_P450_E_grp-IV"/>
</dbReference>
<dbReference type="SFLD" id="SFLDG01018">
    <property type="entry name" value="Squalene/Phytoene_Synthase_Lik"/>
    <property type="match status" value="1"/>
</dbReference>
<dbReference type="InterPro" id="IPR036396">
    <property type="entry name" value="Cyt_P450_sf"/>
</dbReference>